<protein>
    <submittedName>
        <fullName evidence="2">Hemerythrin domain-containing protein</fullName>
    </submittedName>
</protein>
<organism evidence="2 3">
    <name type="scientific">Kibdelosporangium lantanae</name>
    <dbReference type="NCBI Taxonomy" id="1497396"/>
    <lineage>
        <taxon>Bacteria</taxon>
        <taxon>Bacillati</taxon>
        <taxon>Actinomycetota</taxon>
        <taxon>Actinomycetes</taxon>
        <taxon>Pseudonocardiales</taxon>
        <taxon>Pseudonocardiaceae</taxon>
        <taxon>Kibdelosporangium</taxon>
    </lineage>
</organism>
<feature type="domain" description="Hemerythrin-like" evidence="1">
    <location>
        <begin position="3"/>
        <end position="131"/>
    </location>
</feature>
<gene>
    <name evidence="2" type="ORF">ACFQ1S_11085</name>
</gene>
<reference evidence="3" key="1">
    <citation type="journal article" date="2019" name="Int. J. Syst. Evol. Microbiol.">
        <title>The Global Catalogue of Microorganisms (GCM) 10K type strain sequencing project: providing services to taxonomists for standard genome sequencing and annotation.</title>
        <authorList>
            <consortium name="The Broad Institute Genomics Platform"/>
            <consortium name="The Broad Institute Genome Sequencing Center for Infectious Disease"/>
            <person name="Wu L."/>
            <person name="Ma J."/>
        </authorList>
    </citation>
    <scope>NUCLEOTIDE SEQUENCE [LARGE SCALE GENOMIC DNA]</scope>
    <source>
        <strain evidence="3">JCM 31486</strain>
    </source>
</reference>
<proteinExistence type="predicted"/>
<sequence>MVHAIFRREFGHAPALVRAVDPGDLHRAEVVGHHVELVEKLLHHHHGTEDKYIWPKLVHRVTEELEPLIHKMESQHGEIDKLHEELVPVLADFRTTADPDARDAVAATLERLLPLLNEHLTLEEERVVPLIAEHITAREWAEMVSDGALDVDPQELPLLFGFAMYEGDPQVVEDTINHMPPEVQPVMAQLATDAYAAHAERVYGTATPPKTN</sequence>
<dbReference type="PROSITE" id="PS50077">
    <property type="entry name" value="HEAT_REPEAT"/>
    <property type="match status" value="1"/>
</dbReference>
<evidence type="ECO:0000259" key="1">
    <source>
        <dbReference type="Pfam" id="PF01814"/>
    </source>
</evidence>
<name>A0ABW3M614_9PSEU</name>
<comment type="caution">
    <text evidence="2">The sequence shown here is derived from an EMBL/GenBank/DDBJ whole genome shotgun (WGS) entry which is preliminary data.</text>
</comment>
<keyword evidence="3" id="KW-1185">Reference proteome</keyword>
<dbReference type="InterPro" id="IPR021133">
    <property type="entry name" value="HEAT_type_2"/>
</dbReference>
<dbReference type="CDD" id="cd12108">
    <property type="entry name" value="Hr-like"/>
    <property type="match status" value="1"/>
</dbReference>
<dbReference type="Gene3D" id="1.20.120.520">
    <property type="entry name" value="nmb1532 protein domain like"/>
    <property type="match status" value="1"/>
</dbReference>
<accession>A0ABW3M614</accession>
<dbReference type="InterPro" id="IPR012312">
    <property type="entry name" value="Hemerythrin-like"/>
</dbReference>
<dbReference type="EMBL" id="JBHTIS010000510">
    <property type="protein sequence ID" value="MFD1046071.1"/>
    <property type="molecule type" value="Genomic_DNA"/>
</dbReference>
<evidence type="ECO:0000313" key="2">
    <source>
        <dbReference type="EMBL" id="MFD1046071.1"/>
    </source>
</evidence>
<dbReference type="Pfam" id="PF01814">
    <property type="entry name" value="Hemerythrin"/>
    <property type="match status" value="1"/>
</dbReference>
<dbReference type="Proteomes" id="UP001597045">
    <property type="component" value="Unassembled WGS sequence"/>
</dbReference>
<evidence type="ECO:0000313" key="3">
    <source>
        <dbReference type="Proteomes" id="UP001597045"/>
    </source>
</evidence>